<feature type="region of interest" description="Disordered" evidence="1">
    <location>
        <begin position="1"/>
        <end position="27"/>
    </location>
</feature>
<reference evidence="2 3" key="1">
    <citation type="journal article" date="2019" name="Int. J. Syst. Evol. Microbiol.">
        <title>The Global Catalogue of Microorganisms (GCM) 10K type strain sequencing project: providing services to taxonomists for standard genome sequencing and annotation.</title>
        <authorList>
            <consortium name="The Broad Institute Genomics Platform"/>
            <consortium name="The Broad Institute Genome Sequencing Center for Infectious Disease"/>
            <person name="Wu L."/>
            <person name="Ma J."/>
        </authorList>
    </citation>
    <scope>NUCLEOTIDE SEQUENCE [LARGE SCALE GENOMIC DNA]</scope>
    <source>
        <strain evidence="2 3">JCM 13002</strain>
    </source>
</reference>
<keyword evidence="3" id="KW-1185">Reference proteome</keyword>
<sequence>MPPRSQPAGSRAAWPRQTRAMSISAKAKAPWYSTRKQAIAGTLAKVVSKVSGVSGAPARPAVNSTAISAASTANSVSRARIRRRVPDEETSQIRSPSRSPGGVQISASTTAAAEKPVMPRYTSRVARLPVCASRSIAR</sequence>
<evidence type="ECO:0000313" key="2">
    <source>
        <dbReference type="EMBL" id="GAA1120583.1"/>
    </source>
</evidence>
<organism evidence="2 3">
    <name type="scientific">Kitasatospora arboriphila</name>
    <dbReference type="NCBI Taxonomy" id="258052"/>
    <lineage>
        <taxon>Bacteria</taxon>
        <taxon>Bacillati</taxon>
        <taxon>Actinomycetota</taxon>
        <taxon>Actinomycetes</taxon>
        <taxon>Kitasatosporales</taxon>
        <taxon>Streptomycetaceae</taxon>
        <taxon>Kitasatospora</taxon>
    </lineage>
</organism>
<dbReference type="Proteomes" id="UP001499987">
    <property type="component" value="Unassembled WGS sequence"/>
</dbReference>
<comment type="caution">
    <text evidence="2">The sequence shown here is derived from an EMBL/GenBank/DDBJ whole genome shotgun (WGS) entry which is preliminary data.</text>
</comment>
<feature type="compositionally biased region" description="Low complexity" evidence="1">
    <location>
        <begin position="67"/>
        <end position="77"/>
    </location>
</feature>
<name>A0ABN1U549_9ACTN</name>
<gene>
    <name evidence="2" type="ORF">GCM10009663_70280</name>
</gene>
<evidence type="ECO:0000313" key="3">
    <source>
        <dbReference type="Proteomes" id="UP001499987"/>
    </source>
</evidence>
<dbReference type="EMBL" id="BAAALD010000120">
    <property type="protein sequence ID" value="GAA1120583.1"/>
    <property type="molecule type" value="Genomic_DNA"/>
</dbReference>
<proteinExistence type="predicted"/>
<protein>
    <submittedName>
        <fullName evidence="2">Uncharacterized protein</fullName>
    </submittedName>
</protein>
<feature type="region of interest" description="Disordered" evidence="1">
    <location>
        <begin position="67"/>
        <end position="117"/>
    </location>
</feature>
<evidence type="ECO:0000256" key="1">
    <source>
        <dbReference type="SAM" id="MobiDB-lite"/>
    </source>
</evidence>
<accession>A0ABN1U549</accession>